<evidence type="ECO:0000313" key="11">
    <source>
        <dbReference type="Proteomes" id="UP001233172"/>
    </source>
</evidence>
<feature type="transmembrane region" description="Helical" evidence="8">
    <location>
        <begin position="78"/>
        <end position="96"/>
    </location>
</feature>
<feature type="transmembrane region" description="Helical" evidence="8">
    <location>
        <begin position="130"/>
        <end position="152"/>
    </location>
</feature>
<evidence type="ECO:0000313" key="10">
    <source>
        <dbReference type="EMBL" id="KAK0049420.1"/>
    </source>
</evidence>
<proteinExistence type="inferred from homology"/>
<reference evidence="10" key="1">
    <citation type="journal article" date="2023" name="PLoS Negl. Trop. Dis.">
        <title>A genome sequence for Biomphalaria pfeifferi, the major vector snail for the human-infecting parasite Schistosoma mansoni.</title>
        <authorList>
            <person name="Bu L."/>
            <person name="Lu L."/>
            <person name="Laidemitt M.R."/>
            <person name="Zhang S.M."/>
            <person name="Mutuku M."/>
            <person name="Mkoji G."/>
            <person name="Steinauer M."/>
            <person name="Loker E.S."/>
        </authorList>
    </citation>
    <scope>NUCLEOTIDE SEQUENCE</scope>
    <source>
        <strain evidence="10">KasaAsao</strain>
    </source>
</reference>
<evidence type="ECO:0000259" key="9">
    <source>
        <dbReference type="Pfam" id="PF13886"/>
    </source>
</evidence>
<keyword evidence="5 8" id="KW-0472">Membrane</keyword>
<comment type="caution">
    <text evidence="10">The sequence shown here is derived from an EMBL/GenBank/DDBJ whole genome shotgun (WGS) entry which is preliminary data.</text>
</comment>
<dbReference type="EMBL" id="JASAOG010000126">
    <property type="protein sequence ID" value="KAK0049420.1"/>
    <property type="molecule type" value="Genomic_DNA"/>
</dbReference>
<accession>A0AAD8B7C9</accession>
<dbReference type="InterPro" id="IPR040236">
    <property type="entry name" value="TMEM198"/>
</dbReference>
<comment type="subcellular location">
    <subcellularLocation>
        <location evidence="1">Membrane</location>
        <topology evidence="1">Multi-pass membrane protein</topology>
    </subcellularLocation>
</comment>
<evidence type="ECO:0000256" key="3">
    <source>
        <dbReference type="ARBA" id="ARBA00022692"/>
    </source>
</evidence>
<gene>
    <name evidence="10" type="ORF">Bpfe_021132</name>
</gene>
<feature type="transmembrane region" description="Helical" evidence="8">
    <location>
        <begin position="52"/>
        <end position="71"/>
    </location>
</feature>
<evidence type="ECO:0000256" key="8">
    <source>
        <dbReference type="SAM" id="Phobius"/>
    </source>
</evidence>
<dbReference type="PANTHER" id="PTHR31247">
    <property type="entry name" value="TRANSMEMBRANE PROTEIN 198 FAMILY MEMBER"/>
    <property type="match status" value="1"/>
</dbReference>
<evidence type="ECO:0000256" key="7">
    <source>
        <dbReference type="SAM" id="MobiDB-lite"/>
    </source>
</evidence>
<sequence>MLQNTTDLPELESQLNLTGEGATLDELLNITTLDSVTTPVPDHACDNREYEIVSGIAAAVCITFGILYTFFGYRFFKAIMFLTGFLFCAVTVYMILSEVNVLPLEGVLGCAAGAGVLVGLVAMLIQYIGLFLTGFCLGLSAAAIILVVVEQFTHPYNMWIPIVVYLILGIATGLLGLRFQKAVIILSTSVIGGALALAGIDYFVGLLSMTFYLWDRVIARPSEQVCWFSWLILGLWPVVALSGAIVQWKFTGHEIDHRIVLRREQTSNVQTSRAREKRETQQTRYRHLYQARRVKGDVISQTFLQSIESKLSPAMQSLTALNTEPSNEEESTATTTLTHLT</sequence>
<evidence type="ECO:0000256" key="5">
    <source>
        <dbReference type="ARBA" id="ARBA00023136"/>
    </source>
</evidence>
<dbReference type="AlphaFoldDB" id="A0AAD8B7C9"/>
<keyword evidence="11" id="KW-1185">Reference proteome</keyword>
<dbReference type="InterPro" id="IPR025256">
    <property type="entry name" value="TM7S3/TM198-like_dom"/>
</dbReference>
<feature type="transmembrane region" description="Helical" evidence="8">
    <location>
        <begin position="102"/>
        <end position="123"/>
    </location>
</feature>
<dbReference type="GO" id="GO:0005886">
    <property type="term" value="C:plasma membrane"/>
    <property type="evidence" value="ECO:0007669"/>
    <property type="project" value="TreeGrafter"/>
</dbReference>
<evidence type="ECO:0000256" key="2">
    <source>
        <dbReference type="ARBA" id="ARBA00006244"/>
    </source>
</evidence>
<feature type="compositionally biased region" description="Low complexity" evidence="7">
    <location>
        <begin position="332"/>
        <end position="341"/>
    </location>
</feature>
<protein>
    <recommendedName>
        <fullName evidence="6">Transmembrane protein 198</fullName>
    </recommendedName>
</protein>
<feature type="transmembrane region" description="Helical" evidence="8">
    <location>
        <begin position="227"/>
        <end position="248"/>
    </location>
</feature>
<keyword evidence="4 8" id="KW-1133">Transmembrane helix</keyword>
<evidence type="ECO:0000256" key="6">
    <source>
        <dbReference type="ARBA" id="ARBA00049737"/>
    </source>
</evidence>
<dbReference type="Pfam" id="PF13886">
    <property type="entry name" value="TM7S3_TM198"/>
    <property type="match status" value="1"/>
</dbReference>
<dbReference type="Proteomes" id="UP001233172">
    <property type="component" value="Unassembled WGS sequence"/>
</dbReference>
<reference evidence="10" key="2">
    <citation type="submission" date="2023-04" db="EMBL/GenBank/DDBJ databases">
        <authorList>
            <person name="Bu L."/>
            <person name="Lu L."/>
            <person name="Laidemitt M.R."/>
            <person name="Zhang S.M."/>
            <person name="Mutuku M."/>
            <person name="Mkoji G."/>
            <person name="Steinauer M."/>
            <person name="Loker E.S."/>
        </authorList>
    </citation>
    <scope>NUCLEOTIDE SEQUENCE</scope>
    <source>
        <strain evidence="10">KasaAsao</strain>
        <tissue evidence="10">Whole Snail</tissue>
    </source>
</reference>
<name>A0AAD8B7C9_BIOPF</name>
<keyword evidence="3 8" id="KW-0812">Transmembrane</keyword>
<comment type="similarity">
    <text evidence="2">Belongs to the TMEM198 family.</text>
</comment>
<feature type="domain" description="TM7S3/TM198-like" evidence="9">
    <location>
        <begin position="58"/>
        <end position="248"/>
    </location>
</feature>
<feature type="transmembrane region" description="Helical" evidence="8">
    <location>
        <begin position="184"/>
        <end position="207"/>
    </location>
</feature>
<evidence type="ECO:0000256" key="4">
    <source>
        <dbReference type="ARBA" id="ARBA00022989"/>
    </source>
</evidence>
<organism evidence="10 11">
    <name type="scientific">Biomphalaria pfeifferi</name>
    <name type="common">Bloodfluke planorb</name>
    <name type="synonym">Freshwater snail</name>
    <dbReference type="NCBI Taxonomy" id="112525"/>
    <lineage>
        <taxon>Eukaryota</taxon>
        <taxon>Metazoa</taxon>
        <taxon>Spiralia</taxon>
        <taxon>Lophotrochozoa</taxon>
        <taxon>Mollusca</taxon>
        <taxon>Gastropoda</taxon>
        <taxon>Heterobranchia</taxon>
        <taxon>Euthyneura</taxon>
        <taxon>Panpulmonata</taxon>
        <taxon>Hygrophila</taxon>
        <taxon>Lymnaeoidea</taxon>
        <taxon>Planorbidae</taxon>
        <taxon>Biomphalaria</taxon>
    </lineage>
</organism>
<feature type="transmembrane region" description="Helical" evidence="8">
    <location>
        <begin position="158"/>
        <end position="177"/>
    </location>
</feature>
<dbReference type="PANTHER" id="PTHR31247:SF5">
    <property type="entry name" value="DUF4203 DOMAIN-CONTAINING PROTEIN"/>
    <property type="match status" value="1"/>
</dbReference>
<feature type="region of interest" description="Disordered" evidence="7">
    <location>
        <begin position="320"/>
        <end position="341"/>
    </location>
</feature>
<evidence type="ECO:0000256" key="1">
    <source>
        <dbReference type="ARBA" id="ARBA00004141"/>
    </source>
</evidence>